<evidence type="ECO:0000313" key="2">
    <source>
        <dbReference type="EMBL" id="KAK2562968.1"/>
    </source>
</evidence>
<keyword evidence="1" id="KW-0812">Transmembrane</keyword>
<evidence type="ECO:0000313" key="3">
    <source>
        <dbReference type="Proteomes" id="UP001249851"/>
    </source>
</evidence>
<organism evidence="2 3">
    <name type="scientific">Acropora cervicornis</name>
    <name type="common">Staghorn coral</name>
    <dbReference type="NCBI Taxonomy" id="6130"/>
    <lineage>
        <taxon>Eukaryota</taxon>
        <taxon>Metazoa</taxon>
        <taxon>Cnidaria</taxon>
        <taxon>Anthozoa</taxon>
        <taxon>Hexacorallia</taxon>
        <taxon>Scleractinia</taxon>
        <taxon>Astrocoeniina</taxon>
        <taxon>Acroporidae</taxon>
        <taxon>Acropora</taxon>
    </lineage>
</organism>
<evidence type="ECO:0000256" key="1">
    <source>
        <dbReference type="SAM" id="Phobius"/>
    </source>
</evidence>
<dbReference type="PANTHER" id="PTHR46791:SF13">
    <property type="entry name" value="CLR5 DOMAIN-CONTAINING PROTEIN"/>
    <property type="match status" value="1"/>
</dbReference>
<sequence>MAFVSITRKMLIFILIYCFLFTTYGALDHYIPALGERRNANRDELIETYFHLGLQQIEIVAFLTLAHGITISLRQLKRVLQSKGLRRRGANSPLGLVIRTIQQEIEGSGKCVGYRAMWQRSRNDTE</sequence>
<proteinExistence type="predicted"/>
<comment type="caution">
    <text evidence="2">The sequence shown here is derived from an EMBL/GenBank/DDBJ whole genome shotgun (WGS) entry which is preliminary data.</text>
</comment>
<dbReference type="PANTHER" id="PTHR46791">
    <property type="entry name" value="EXPRESSED PROTEIN"/>
    <property type="match status" value="1"/>
</dbReference>
<dbReference type="AlphaFoldDB" id="A0AAD9V6D9"/>
<keyword evidence="1" id="KW-1133">Transmembrane helix</keyword>
<keyword evidence="3" id="KW-1185">Reference proteome</keyword>
<gene>
    <name evidence="2" type="ORF">P5673_013960</name>
</gene>
<keyword evidence="1" id="KW-0472">Membrane</keyword>
<feature type="transmembrane region" description="Helical" evidence="1">
    <location>
        <begin position="49"/>
        <end position="73"/>
    </location>
</feature>
<protein>
    <submittedName>
        <fullName evidence="2">Uncharacterized protein</fullName>
    </submittedName>
</protein>
<reference evidence="2" key="1">
    <citation type="journal article" date="2023" name="G3 (Bethesda)">
        <title>Whole genome assembly and annotation of the endangered Caribbean coral Acropora cervicornis.</title>
        <authorList>
            <person name="Selwyn J.D."/>
            <person name="Vollmer S.V."/>
        </authorList>
    </citation>
    <scope>NUCLEOTIDE SEQUENCE</scope>
    <source>
        <strain evidence="2">K2</strain>
    </source>
</reference>
<reference evidence="2" key="2">
    <citation type="journal article" date="2023" name="Science">
        <title>Genomic signatures of disease resistance in endangered staghorn corals.</title>
        <authorList>
            <person name="Vollmer S.V."/>
            <person name="Selwyn J.D."/>
            <person name="Despard B.A."/>
            <person name="Roesel C.L."/>
        </authorList>
    </citation>
    <scope>NUCLEOTIDE SEQUENCE</scope>
    <source>
        <strain evidence="2">K2</strain>
    </source>
</reference>
<dbReference type="EMBL" id="JARQWQ010000027">
    <property type="protein sequence ID" value="KAK2562968.1"/>
    <property type="molecule type" value="Genomic_DNA"/>
</dbReference>
<dbReference type="Proteomes" id="UP001249851">
    <property type="component" value="Unassembled WGS sequence"/>
</dbReference>
<accession>A0AAD9V6D9</accession>
<name>A0AAD9V6D9_ACRCE</name>